<accession>A0A4E9DYB1</accession>
<sequence length="148" mass="17148">MLQLQLMLKHTCFSFGQRELQQELERNSHTYADSVGKIQNVIIYRLNLNFFQLLNTPLYLDAIKPLRQSVKEVLLIAYRDATSIHKEADRKIAEIEAQRERLNLEEQGVKRHRDENLDNIRDSIERGIFTAIGQAKDALPDIGIAENC</sequence>
<evidence type="ECO:0000313" key="2">
    <source>
        <dbReference type="EMBL" id="VIO58684.1"/>
    </source>
</evidence>
<reference evidence="2" key="1">
    <citation type="submission" date="2019-04" db="EMBL/GenBank/DDBJ databases">
        <authorList>
            <person name="Melise S."/>
            <person name="Noan J."/>
            <person name="Okalmin O."/>
        </authorList>
    </citation>
    <scope>NUCLEOTIDE SEQUENCE</scope>
    <source>
        <strain evidence="2">FN9</strain>
    </source>
</reference>
<name>A0A4E9DYB1_GIBZA</name>
<organism evidence="2">
    <name type="scientific">Gibberella zeae</name>
    <name type="common">Wheat head blight fungus</name>
    <name type="synonym">Fusarium graminearum</name>
    <dbReference type="NCBI Taxonomy" id="5518"/>
    <lineage>
        <taxon>Eukaryota</taxon>
        <taxon>Fungi</taxon>
        <taxon>Dikarya</taxon>
        <taxon>Ascomycota</taxon>
        <taxon>Pezizomycotina</taxon>
        <taxon>Sordariomycetes</taxon>
        <taxon>Hypocreomycetidae</taxon>
        <taxon>Hypocreales</taxon>
        <taxon>Nectriaceae</taxon>
        <taxon>Fusarium</taxon>
    </lineage>
</organism>
<dbReference type="EMBL" id="CAAKMV010000134">
    <property type="protein sequence ID" value="VIO58684.1"/>
    <property type="molecule type" value="Genomic_DNA"/>
</dbReference>
<proteinExistence type="predicted"/>
<feature type="coiled-coil region" evidence="1">
    <location>
        <begin position="78"/>
        <end position="115"/>
    </location>
</feature>
<dbReference type="AlphaFoldDB" id="A0A4E9DYB1"/>
<keyword evidence="1" id="KW-0175">Coiled coil</keyword>
<protein>
    <submittedName>
        <fullName evidence="2">Uncharacterized protein</fullName>
    </submittedName>
</protein>
<evidence type="ECO:0000256" key="1">
    <source>
        <dbReference type="SAM" id="Coils"/>
    </source>
</evidence>
<gene>
    <name evidence="2" type="ORF">FUG_LOCUS313266</name>
</gene>